<evidence type="ECO:0000313" key="2">
    <source>
        <dbReference type="Proteomes" id="UP000644749"/>
    </source>
</evidence>
<evidence type="ECO:0008006" key="3">
    <source>
        <dbReference type="Google" id="ProtNLM"/>
    </source>
</evidence>
<evidence type="ECO:0000313" key="1">
    <source>
        <dbReference type="EMBL" id="MBL3674359.1"/>
    </source>
</evidence>
<dbReference type="Proteomes" id="UP000644749">
    <property type="component" value="Unassembled WGS sequence"/>
</dbReference>
<accession>A0ABS1S6L7</accession>
<proteinExistence type="predicted"/>
<name>A0ABS1S6L7_9RHOB</name>
<dbReference type="RefSeq" id="WP_167622309.1">
    <property type="nucleotide sequence ID" value="NZ_BNCL01000009.1"/>
</dbReference>
<organism evidence="1 2">
    <name type="scientific">Paracoccus aerius</name>
    <dbReference type="NCBI Taxonomy" id="1915382"/>
    <lineage>
        <taxon>Bacteria</taxon>
        <taxon>Pseudomonadati</taxon>
        <taxon>Pseudomonadota</taxon>
        <taxon>Alphaproteobacteria</taxon>
        <taxon>Rhodobacterales</taxon>
        <taxon>Paracoccaceae</taxon>
        <taxon>Paracoccus</taxon>
    </lineage>
</organism>
<gene>
    <name evidence="1" type="ORF">JL111_12765</name>
</gene>
<sequence length="47" mass="5378">MTNAIAVALVILILALFAADQLWLHWDLPLLVARSMDGFIEHVSFWR</sequence>
<protein>
    <recommendedName>
        <fullName evidence="3">Glyceraldehyde-3-phosphate dehydrogenase</fullName>
    </recommendedName>
</protein>
<keyword evidence="2" id="KW-1185">Reference proteome</keyword>
<dbReference type="EMBL" id="JAESHT010000010">
    <property type="protein sequence ID" value="MBL3674359.1"/>
    <property type="molecule type" value="Genomic_DNA"/>
</dbReference>
<comment type="caution">
    <text evidence="1">The sequence shown here is derived from an EMBL/GenBank/DDBJ whole genome shotgun (WGS) entry which is preliminary data.</text>
</comment>
<reference evidence="1 2" key="1">
    <citation type="submission" date="2021-01" db="EMBL/GenBank/DDBJ databases">
        <title>011410 draft genome.</title>
        <authorList>
            <person name="Lang L."/>
        </authorList>
    </citation>
    <scope>NUCLEOTIDE SEQUENCE [LARGE SCALE GENOMIC DNA]</scope>
    <source>
        <strain evidence="1 2">KCTC 42845</strain>
    </source>
</reference>